<keyword evidence="4 8" id="KW-0456">Lyase</keyword>
<dbReference type="AlphaFoldDB" id="A0A7W8CTE4"/>
<evidence type="ECO:0000313" key="9">
    <source>
        <dbReference type="Proteomes" id="UP000525923"/>
    </source>
</evidence>
<evidence type="ECO:0000256" key="1">
    <source>
        <dbReference type="ARBA" id="ARBA00001968"/>
    </source>
</evidence>
<dbReference type="Pfam" id="PF02746">
    <property type="entry name" value="MR_MLE_N"/>
    <property type="match status" value="1"/>
</dbReference>
<keyword evidence="2" id="KW-0479">Metal-binding</keyword>
<evidence type="ECO:0000256" key="5">
    <source>
        <dbReference type="ARBA" id="ARBA00029491"/>
    </source>
</evidence>
<evidence type="ECO:0000259" key="7">
    <source>
        <dbReference type="SMART" id="SM00922"/>
    </source>
</evidence>
<reference evidence="8 9" key="1">
    <citation type="submission" date="2020-08" db="EMBL/GenBank/DDBJ databases">
        <title>Genomic Encyclopedia of Type Strains, Phase IV (KMG-IV): sequencing the most valuable type-strain genomes for metagenomic binning, comparative biology and taxonomic classification.</title>
        <authorList>
            <person name="Goeker M."/>
        </authorList>
    </citation>
    <scope>NUCLEOTIDE SEQUENCE [LARGE SCALE GENOMIC DNA]</scope>
    <source>
        <strain evidence="8 9">DSM 15895</strain>
    </source>
</reference>
<dbReference type="InterPro" id="IPR029017">
    <property type="entry name" value="Enolase-like_N"/>
</dbReference>
<dbReference type="EMBL" id="JACHHE010000005">
    <property type="protein sequence ID" value="MBB5180539.1"/>
    <property type="molecule type" value="Genomic_DNA"/>
</dbReference>
<dbReference type="PANTHER" id="PTHR48073">
    <property type="entry name" value="O-SUCCINYLBENZOATE SYNTHASE-RELATED"/>
    <property type="match status" value="1"/>
</dbReference>
<comment type="cofactor">
    <cofactor evidence="1">
        <name>a divalent metal cation</name>
        <dbReference type="ChEBI" id="CHEBI:60240"/>
    </cofactor>
</comment>
<dbReference type="GO" id="GO:0046872">
    <property type="term" value="F:metal ion binding"/>
    <property type="evidence" value="ECO:0007669"/>
    <property type="project" value="UniProtKB-KW"/>
</dbReference>
<dbReference type="SFLD" id="SFLDG00180">
    <property type="entry name" value="muconate_cycloisomerase"/>
    <property type="match status" value="1"/>
</dbReference>
<evidence type="ECO:0000313" key="8">
    <source>
        <dbReference type="EMBL" id="MBB5180539.1"/>
    </source>
</evidence>
<gene>
    <name evidence="8" type="ORF">HNQ44_001968</name>
</gene>
<name>A0A7W8CTE4_9BACL</name>
<organism evidence="8 9">
    <name type="scientific">Planococcus koreensis</name>
    <dbReference type="NCBI Taxonomy" id="112331"/>
    <lineage>
        <taxon>Bacteria</taxon>
        <taxon>Bacillati</taxon>
        <taxon>Bacillota</taxon>
        <taxon>Bacilli</taxon>
        <taxon>Bacillales</taxon>
        <taxon>Caryophanaceae</taxon>
        <taxon>Planococcus</taxon>
    </lineage>
</organism>
<dbReference type="InterPro" id="IPR013342">
    <property type="entry name" value="Mandelate_racemase_C"/>
</dbReference>
<evidence type="ECO:0000256" key="3">
    <source>
        <dbReference type="ARBA" id="ARBA00022842"/>
    </source>
</evidence>
<dbReference type="GO" id="GO:0016854">
    <property type="term" value="F:racemase and epimerase activity"/>
    <property type="evidence" value="ECO:0007669"/>
    <property type="project" value="UniProtKB-ARBA"/>
</dbReference>
<dbReference type="InterPro" id="IPR013341">
    <property type="entry name" value="Mandelate_racemase_N_dom"/>
</dbReference>
<keyword evidence="3" id="KW-0460">Magnesium</keyword>
<protein>
    <recommendedName>
        <fullName evidence="5 6">o-succinylbenzoate synthase</fullName>
        <ecNumber evidence="5 6">4.2.1.113</ecNumber>
    </recommendedName>
</protein>
<dbReference type="Pfam" id="PF13378">
    <property type="entry name" value="MR_MLE_C"/>
    <property type="match status" value="1"/>
</dbReference>
<dbReference type="GO" id="GO:0043748">
    <property type="term" value="F:O-succinylbenzoate synthase activity"/>
    <property type="evidence" value="ECO:0007669"/>
    <property type="project" value="UniProtKB-EC"/>
</dbReference>
<dbReference type="SMART" id="SM00922">
    <property type="entry name" value="MR_MLE"/>
    <property type="match status" value="1"/>
</dbReference>
<dbReference type="InterPro" id="IPR036849">
    <property type="entry name" value="Enolase-like_C_sf"/>
</dbReference>
<proteinExistence type="predicted"/>
<dbReference type="InterPro" id="IPR010197">
    <property type="entry name" value="OSBS/NAAAR"/>
</dbReference>
<evidence type="ECO:0000256" key="4">
    <source>
        <dbReference type="ARBA" id="ARBA00023239"/>
    </source>
</evidence>
<dbReference type="SUPFAM" id="SSF54826">
    <property type="entry name" value="Enolase N-terminal domain-like"/>
    <property type="match status" value="1"/>
</dbReference>
<dbReference type="RefSeq" id="WP_183736489.1">
    <property type="nucleotide sequence ID" value="NZ_JACHHE010000005.1"/>
</dbReference>
<dbReference type="InterPro" id="IPR029065">
    <property type="entry name" value="Enolase_C-like"/>
</dbReference>
<dbReference type="SFLD" id="SFLDF00009">
    <property type="entry name" value="o-succinylbenzoate_synthase"/>
    <property type="match status" value="1"/>
</dbReference>
<evidence type="ECO:0000256" key="2">
    <source>
        <dbReference type="ARBA" id="ARBA00022723"/>
    </source>
</evidence>
<dbReference type="SFLD" id="SFLDS00001">
    <property type="entry name" value="Enolase"/>
    <property type="match status" value="1"/>
</dbReference>
<sequence length="362" mass="39721">MGLTISAIELKRINEPLKQAFKTSLQTVTERESLIIKVVSDEGLEGFGECIAFSTPWYTEETVTSCRFVIEHVLVPLLLDKTLENPSQVDEVFKAVKGNRMAKAAVETAVWDLFAKKRGMPLWQMLGGKDAPVPAGVVVAADEEKISDGVAAAFSAGYSRVKIKITPDSNIGLLKEIIARYPDMLFFADANGAFSEASWERLIAFDGAGFTLIEQPFAEQQWKLHARAKRDMKTAICLDESIGSLADAERAIAEEAADILVLKMGRLGGWSETLKVVELCREHSIGMWVGGMIEFGVSKAHNLALASLPGITLPGDFSASRHFWERDIIAPEIRIENGKVALSKDAGIGYCVDWQREEGASW</sequence>
<dbReference type="SUPFAM" id="SSF51604">
    <property type="entry name" value="Enolase C-terminal domain-like"/>
    <property type="match status" value="1"/>
</dbReference>
<dbReference type="Proteomes" id="UP000525923">
    <property type="component" value="Unassembled WGS sequence"/>
</dbReference>
<comment type="caution">
    <text evidence="8">The sequence shown here is derived from an EMBL/GenBank/DDBJ whole genome shotgun (WGS) entry which is preliminary data.</text>
</comment>
<dbReference type="UniPathway" id="UPA01057">
    <property type="reaction ID" value="UER00165"/>
</dbReference>
<dbReference type="Gene3D" id="3.30.390.10">
    <property type="entry name" value="Enolase-like, N-terminal domain"/>
    <property type="match status" value="1"/>
</dbReference>
<dbReference type="NCBIfam" id="TIGR01928">
    <property type="entry name" value="menC_lowGC_arch"/>
    <property type="match status" value="1"/>
</dbReference>
<evidence type="ECO:0000256" key="6">
    <source>
        <dbReference type="NCBIfam" id="TIGR01928"/>
    </source>
</evidence>
<dbReference type="UniPathway" id="UPA00079"/>
<dbReference type="GO" id="GO:0009234">
    <property type="term" value="P:menaquinone biosynthetic process"/>
    <property type="evidence" value="ECO:0007669"/>
    <property type="project" value="UniProtKB-UniRule"/>
</dbReference>
<dbReference type="PANTHER" id="PTHR48073:SF5">
    <property type="entry name" value="O-SUCCINYLBENZOATE SYNTHASE"/>
    <property type="match status" value="1"/>
</dbReference>
<dbReference type="EC" id="4.2.1.113" evidence="5 6"/>
<accession>A0A7W8CTE4</accession>
<keyword evidence="9" id="KW-1185">Reference proteome</keyword>
<dbReference type="Gene3D" id="3.20.20.120">
    <property type="entry name" value="Enolase-like C-terminal domain"/>
    <property type="match status" value="1"/>
</dbReference>
<feature type="domain" description="Mandelate racemase/muconate lactonizing enzyme C-terminal" evidence="7">
    <location>
        <begin position="143"/>
        <end position="235"/>
    </location>
</feature>